<feature type="domain" description="Bacterial bifunctional deaminase-reductase C-terminal" evidence="5">
    <location>
        <begin position="24"/>
        <end position="227"/>
    </location>
</feature>
<name>A0ABP6KYF3_9ACTN</name>
<dbReference type="InterPro" id="IPR002734">
    <property type="entry name" value="RibDG_C"/>
</dbReference>
<evidence type="ECO:0000256" key="1">
    <source>
        <dbReference type="ARBA" id="ARBA00005104"/>
    </source>
</evidence>
<accession>A0ABP6KYF3</accession>
<dbReference type="EMBL" id="BAAAWD010000015">
    <property type="protein sequence ID" value="GAA3025035.1"/>
    <property type="molecule type" value="Genomic_DNA"/>
</dbReference>
<dbReference type="PANTHER" id="PTHR38011:SF7">
    <property type="entry name" value="2,5-DIAMINO-6-RIBOSYLAMINO-4(3H)-PYRIMIDINONE 5'-PHOSPHATE REDUCTASE"/>
    <property type="match status" value="1"/>
</dbReference>
<feature type="region of interest" description="Disordered" evidence="4">
    <location>
        <begin position="242"/>
        <end position="267"/>
    </location>
</feature>
<comment type="caution">
    <text evidence="6">The sequence shown here is derived from an EMBL/GenBank/DDBJ whole genome shotgun (WGS) entry which is preliminary data.</text>
</comment>
<feature type="compositionally biased region" description="Basic and acidic residues" evidence="4">
    <location>
        <begin position="242"/>
        <end position="252"/>
    </location>
</feature>
<sequence length="267" mass="28152">MRLIHPGTSAETDLARAYAYPAGPCLRLNMVASADGGTWFEGRSGELSGSGDRRVFHVLRGLADVIVAGAATVRVEGYGPARPKPSWQELREGRPAAPPVAVITRGLDLDLSGPLFTEAAPGARTIVLTCEAAPAERRREAARHAEVIVAGDDRVDPALAVRELTARGLGRMLCEGGPRINAQLVAADLVDELCLTVSPMLIGGDSARVLDGPSSLARLRLAHVLQDEGFLFIRYVRDGTEASREDGTRPVEDGGTEPSADDGVEAG</sequence>
<dbReference type="PANTHER" id="PTHR38011">
    <property type="entry name" value="DIHYDROFOLATE REDUCTASE FAMILY PROTEIN (AFU_ORTHOLOGUE AFUA_8G06820)"/>
    <property type="match status" value="1"/>
</dbReference>
<comment type="pathway">
    <text evidence="1">Cofactor biosynthesis; riboflavin biosynthesis.</text>
</comment>
<dbReference type="Pfam" id="PF01872">
    <property type="entry name" value="RibD_C"/>
    <property type="match status" value="1"/>
</dbReference>
<dbReference type="InterPro" id="IPR024072">
    <property type="entry name" value="DHFR-like_dom_sf"/>
</dbReference>
<gene>
    <name evidence="6" type="ORF">GCM10017559_58270</name>
</gene>
<protein>
    <submittedName>
        <fullName evidence="6">Pyrimidine reductase family protein</fullName>
    </submittedName>
</protein>
<dbReference type="RefSeq" id="WP_344900947.1">
    <property type="nucleotide sequence ID" value="NZ_BAAAWD010000015.1"/>
</dbReference>
<evidence type="ECO:0000313" key="7">
    <source>
        <dbReference type="Proteomes" id="UP001499930"/>
    </source>
</evidence>
<keyword evidence="2" id="KW-0521">NADP</keyword>
<reference evidence="7" key="1">
    <citation type="journal article" date="2019" name="Int. J. Syst. Evol. Microbiol.">
        <title>The Global Catalogue of Microorganisms (GCM) 10K type strain sequencing project: providing services to taxonomists for standard genome sequencing and annotation.</title>
        <authorList>
            <consortium name="The Broad Institute Genomics Platform"/>
            <consortium name="The Broad Institute Genome Sequencing Center for Infectious Disease"/>
            <person name="Wu L."/>
            <person name="Ma J."/>
        </authorList>
    </citation>
    <scope>NUCLEOTIDE SEQUENCE [LARGE SCALE GENOMIC DNA]</scope>
    <source>
        <strain evidence="7">JCM 3106</strain>
    </source>
</reference>
<dbReference type="Proteomes" id="UP001499930">
    <property type="component" value="Unassembled WGS sequence"/>
</dbReference>
<dbReference type="InterPro" id="IPR050765">
    <property type="entry name" value="Riboflavin_Biosynth_HTPR"/>
</dbReference>
<evidence type="ECO:0000259" key="5">
    <source>
        <dbReference type="Pfam" id="PF01872"/>
    </source>
</evidence>
<evidence type="ECO:0000256" key="2">
    <source>
        <dbReference type="ARBA" id="ARBA00022857"/>
    </source>
</evidence>
<keyword evidence="3" id="KW-0560">Oxidoreductase</keyword>
<dbReference type="Gene3D" id="3.40.430.10">
    <property type="entry name" value="Dihydrofolate Reductase, subunit A"/>
    <property type="match status" value="1"/>
</dbReference>
<evidence type="ECO:0000256" key="4">
    <source>
        <dbReference type="SAM" id="MobiDB-lite"/>
    </source>
</evidence>
<organism evidence="6 7">
    <name type="scientific">Streptosporangium longisporum</name>
    <dbReference type="NCBI Taxonomy" id="46187"/>
    <lineage>
        <taxon>Bacteria</taxon>
        <taxon>Bacillati</taxon>
        <taxon>Actinomycetota</taxon>
        <taxon>Actinomycetes</taxon>
        <taxon>Streptosporangiales</taxon>
        <taxon>Streptosporangiaceae</taxon>
        <taxon>Streptosporangium</taxon>
    </lineage>
</organism>
<evidence type="ECO:0000256" key="3">
    <source>
        <dbReference type="ARBA" id="ARBA00023002"/>
    </source>
</evidence>
<keyword evidence="7" id="KW-1185">Reference proteome</keyword>
<dbReference type="SUPFAM" id="SSF53597">
    <property type="entry name" value="Dihydrofolate reductase-like"/>
    <property type="match status" value="1"/>
</dbReference>
<evidence type="ECO:0000313" key="6">
    <source>
        <dbReference type="EMBL" id="GAA3025035.1"/>
    </source>
</evidence>
<proteinExistence type="predicted"/>